<dbReference type="GeneID" id="29072898"/>
<dbReference type="EMBL" id="KX284714">
    <property type="protein sequence ID" value="AOM65352.1"/>
    <property type="molecule type" value="Genomic_DNA"/>
</dbReference>
<reference evidence="1" key="1">
    <citation type="journal article" date="2018" name="PLoS ONE">
        <title>Plastid genome analysis of three Nemaliophycidae red algal species suggests environmental adaptation for iron limited habitats.</title>
        <authorList>
            <person name="Cho C.H."/>
            <person name="Choi J.W."/>
            <person name="Lam D.W."/>
            <person name="Kim K.M."/>
            <person name="Yoon H.S."/>
        </authorList>
    </citation>
    <scope>NUCLEOTIDE SEQUENCE</scope>
</reference>
<organism evidence="1">
    <name type="scientific">Thorea hispida</name>
    <dbReference type="NCBI Taxonomy" id="202687"/>
    <lineage>
        <taxon>Eukaryota</taxon>
        <taxon>Rhodophyta</taxon>
        <taxon>Florideophyceae</taxon>
        <taxon>Nemaliophycidae</taxon>
        <taxon>Thoreales</taxon>
        <taxon>Thoreaceae</taxon>
        <taxon>Thorea</taxon>
    </lineage>
</organism>
<evidence type="ECO:0000313" key="1">
    <source>
        <dbReference type="EMBL" id="AOM65352.1"/>
    </source>
</evidence>
<protein>
    <submittedName>
        <fullName evidence="1">Putative ribosomal protein 3</fullName>
    </submittedName>
</protein>
<keyword evidence="1" id="KW-0934">Plastid</keyword>
<keyword evidence="1" id="KW-0687">Ribonucleoprotein</keyword>
<dbReference type="AlphaFoldDB" id="A0A1C9CAD0"/>
<sequence length="57" mass="6663">MNLEYINFLNENNQTNNSSILEAETLIGWSTTCLDQTISYYLDYNINEINLNELIDN</sequence>
<accession>A0A1C9CAD0</accession>
<gene>
    <name evidence="1" type="primary">ycf65</name>
    <name evidence="1" type="ORF">Thor_060</name>
</gene>
<keyword evidence="1" id="KW-0689">Ribosomal protein</keyword>
<dbReference type="RefSeq" id="YP_009296417.1">
    <property type="nucleotide sequence ID" value="NC_031171.1"/>
</dbReference>
<proteinExistence type="predicted"/>
<dbReference type="GO" id="GO:0005840">
    <property type="term" value="C:ribosome"/>
    <property type="evidence" value="ECO:0007669"/>
    <property type="project" value="UniProtKB-KW"/>
</dbReference>
<name>A0A1C9CAD0_9FLOR</name>
<geneLocation type="plastid" evidence="1"/>